<dbReference type="STRING" id="28083.Lbir_2942"/>
<keyword evidence="1" id="KW-0645">Protease</keyword>
<evidence type="ECO:0000313" key="5">
    <source>
        <dbReference type="EMBL" id="KTC68340.1"/>
    </source>
</evidence>
<evidence type="ECO:0000313" key="7">
    <source>
        <dbReference type="Proteomes" id="UP000054735"/>
    </source>
</evidence>
<keyword evidence="7" id="KW-1185">Reference proteome</keyword>
<feature type="domain" description="Peptidase C58 YopT-type" evidence="4">
    <location>
        <begin position="16"/>
        <end position="164"/>
    </location>
</feature>
<dbReference type="EMBL" id="UGNW01000001">
    <property type="protein sequence ID" value="STX30945.1"/>
    <property type="molecule type" value="Genomic_DNA"/>
</dbReference>
<sequence>MSTDINQGRIIDVLNKYLKANNFPFQMNRNGICNGLAIVHAKYVLEGRSKEFENILKYISEGKRDNNITDEDINNFAFQTLLAFAPHEFDNKLHQATAMRALKIKGIPLSSSFNFCMAASKTNWAQALQDIALKEDEVMIVGSINHAISIHKANGHYVVYDPNYSNGFKKFADEAALVKELHSNVFHFSNENLGLEVQILRHPEKQKEERVFPTVEDLYKKYLPDAKEISECGDQLFNTLSAAAAHNDKSVIEYLIQRGADNYAEASMSAVKSNNVSALESLLAHIDKEPQMFAIWDYALSLGRKEIIDLLKQDTKFKAFYEEYLPAEAFLSAIASGKNADLLEEFIKDYKAVALENAQKDFVAQKEQLEDQFSPDALVKYIQGIPENIDSELSKLILGQSKYSNSKNPSPMSNTINSGDVQSVRILMEQVLSSGAELTDEQKIAYLLEAIRSNRRSVANFLISEKPGIAKELMKTVNLSLYAVEHTNILLLRDLQRHGVEFNNAALKLIDRKESKELTFVESLGIAIQKFADFFKDLVDYKAKGVRYDVRLFKSVKQELQEAKEAQENIEIIIDSFEPVEPVVDDNQTGESRLILS</sequence>
<dbReference type="AlphaFoldDB" id="A0A378I849"/>
<keyword evidence="3" id="KW-0788">Thiol protease</keyword>
<dbReference type="GO" id="GO:0004197">
    <property type="term" value="F:cysteine-type endopeptidase activity"/>
    <property type="evidence" value="ECO:0007669"/>
    <property type="project" value="InterPro"/>
</dbReference>
<dbReference type="Pfam" id="PF03543">
    <property type="entry name" value="Peptidase_C58"/>
    <property type="match status" value="1"/>
</dbReference>
<keyword evidence="2" id="KW-0378">Hydrolase</keyword>
<protein>
    <submittedName>
        <fullName evidence="6">Ankyrin repeat-containing protein</fullName>
    </submittedName>
</protein>
<dbReference type="InterPro" id="IPR036770">
    <property type="entry name" value="Ankyrin_rpt-contain_sf"/>
</dbReference>
<name>A0A378I849_9GAMM</name>
<evidence type="ECO:0000256" key="3">
    <source>
        <dbReference type="ARBA" id="ARBA00022807"/>
    </source>
</evidence>
<dbReference type="RefSeq" id="WP_058524910.1">
    <property type="nucleotide sequence ID" value="NZ_CAAAHV010000010.1"/>
</dbReference>
<dbReference type="Gene3D" id="1.25.40.20">
    <property type="entry name" value="Ankyrin repeat-containing domain"/>
    <property type="match status" value="1"/>
</dbReference>
<gene>
    <name evidence="5" type="ORF">Lbir_2942</name>
    <name evidence="6" type="ORF">NCTC12437_00712</name>
</gene>
<accession>A0A378I849</accession>
<evidence type="ECO:0000259" key="4">
    <source>
        <dbReference type="Pfam" id="PF03543"/>
    </source>
</evidence>
<proteinExistence type="predicted"/>
<evidence type="ECO:0000313" key="8">
    <source>
        <dbReference type="Proteomes" id="UP000255066"/>
    </source>
</evidence>
<dbReference type="Gene3D" id="3.90.70.20">
    <property type="match status" value="1"/>
</dbReference>
<reference evidence="6 8" key="2">
    <citation type="submission" date="2018-06" db="EMBL/GenBank/DDBJ databases">
        <authorList>
            <consortium name="Pathogen Informatics"/>
            <person name="Doyle S."/>
        </authorList>
    </citation>
    <scope>NUCLEOTIDE SEQUENCE [LARGE SCALE GENOMIC DNA]</scope>
    <source>
        <strain evidence="6 8">NCTC12437</strain>
    </source>
</reference>
<dbReference type="Proteomes" id="UP000255066">
    <property type="component" value="Unassembled WGS sequence"/>
</dbReference>
<dbReference type="InterPro" id="IPR006473">
    <property type="entry name" value="Peptidase_C58_Yopt"/>
</dbReference>
<evidence type="ECO:0000256" key="1">
    <source>
        <dbReference type="ARBA" id="ARBA00022670"/>
    </source>
</evidence>
<dbReference type="Proteomes" id="UP000054735">
    <property type="component" value="Unassembled WGS sequence"/>
</dbReference>
<organism evidence="6 8">
    <name type="scientific">Legionella birminghamensis</name>
    <dbReference type="NCBI Taxonomy" id="28083"/>
    <lineage>
        <taxon>Bacteria</taxon>
        <taxon>Pseudomonadati</taxon>
        <taxon>Pseudomonadota</taxon>
        <taxon>Gammaproteobacteria</taxon>
        <taxon>Legionellales</taxon>
        <taxon>Legionellaceae</taxon>
        <taxon>Legionella</taxon>
    </lineage>
</organism>
<dbReference type="OrthoDB" id="5654137at2"/>
<evidence type="ECO:0000256" key="2">
    <source>
        <dbReference type="ARBA" id="ARBA00022801"/>
    </source>
</evidence>
<dbReference type="EMBL" id="LNXT01000048">
    <property type="protein sequence ID" value="KTC68340.1"/>
    <property type="molecule type" value="Genomic_DNA"/>
</dbReference>
<reference evidence="5 7" key="1">
    <citation type="submission" date="2015-11" db="EMBL/GenBank/DDBJ databases">
        <title>Genomic analysis of 38 Legionella species identifies large and diverse effector repertoires.</title>
        <authorList>
            <person name="Burstein D."/>
            <person name="Amaro F."/>
            <person name="Zusman T."/>
            <person name="Lifshitz Z."/>
            <person name="Cohen O."/>
            <person name="Gilbert J.A."/>
            <person name="Pupko T."/>
            <person name="Shuman H.A."/>
            <person name="Segal G."/>
        </authorList>
    </citation>
    <scope>NUCLEOTIDE SEQUENCE [LARGE SCALE GENOMIC DNA]</scope>
    <source>
        <strain evidence="5 7">CDC#1407-AL-14</strain>
    </source>
</reference>
<dbReference type="GO" id="GO:0006508">
    <property type="term" value="P:proteolysis"/>
    <property type="evidence" value="ECO:0007669"/>
    <property type="project" value="UniProtKB-KW"/>
</dbReference>
<evidence type="ECO:0000313" key="6">
    <source>
        <dbReference type="EMBL" id="STX30945.1"/>
    </source>
</evidence>